<evidence type="ECO:0000313" key="5">
    <source>
        <dbReference type="EMBL" id="CAI5449228.1"/>
    </source>
</evidence>
<sequence length="256" mass="29239">MMLRNVNDQIEVFYRISDDNINEWSVCETRHEKDIRPCVKQIDTVAGEWPTQTNYLYTTFNGVQYDVEFNMKNAVMVLGSGVYRIGSSVEFDSSCVGCIRELKSLFSTVFVVPKKNIFISIGGYHAKAEMLKSVEILQHLGYELYGSKGTADYFKMNKINVKPVDWPFEEGSSDEKMASGSRSVVEFLENKEFHLVINLPIRGSGAYRVSAFRTRRMAVDNGIPLITDIKCVHLVKIPFSFQTIFRYLSIHLINVV</sequence>
<name>A0A9P1N322_9PELO</name>
<comment type="caution">
    <text evidence="5">The sequence shown here is derived from an EMBL/GenBank/DDBJ whole genome shotgun (WGS) entry which is preliminary data.</text>
</comment>
<reference evidence="5" key="1">
    <citation type="submission" date="2022-11" db="EMBL/GenBank/DDBJ databases">
        <authorList>
            <person name="Kikuchi T."/>
        </authorList>
    </citation>
    <scope>NUCLEOTIDE SEQUENCE</scope>
    <source>
        <strain evidence="5">PS1010</strain>
    </source>
</reference>
<feature type="domain" description="MGS-like" evidence="4">
    <location>
        <begin position="110"/>
        <end position="256"/>
    </location>
</feature>
<dbReference type="GO" id="GO:0006228">
    <property type="term" value="P:UTP biosynthetic process"/>
    <property type="evidence" value="ECO:0007669"/>
    <property type="project" value="TreeGrafter"/>
</dbReference>
<dbReference type="GO" id="GO:0004151">
    <property type="term" value="F:dihydroorotase activity"/>
    <property type="evidence" value="ECO:0007669"/>
    <property type="project" value="TreeGrafter"/>
</dbReference>
<dbReference type="InterPro" id="IPR005480">
    <property type="entry name" value="CPSase_lsu_oligo"/>
</dbReference>
<organism evidence="5 6">
    <name type="scientific">Caenorhabditis angaria</name>
    <dbReference type="NCBI Taxonomy" id="860376"/>
    <lineage>
        <taxon>Eukaryota</taxon>
        <taxon>Metazoa</taxon>
        <taxon>Ecdysozoa</taxon>
        <taxon>Nematoda</taxon>
        <taxon>Chromadorea</taxon>
        <taxon>Rhabditida</taxon>
        <taxon>Rhabditina</taxon>
        <taxon>Rhabditomorpha</taxon>
        <taxon>Rhabditoidea</taxon>
        <taxon>Rhabditidae</taxon>
        <taxon>Peloderinae</taxon>
        <taxon>Caenorhabditis</taxon>
    </lineage>
</organism>
<dbReference type="Gene3D" id="3.40.50.1380">
    <property type="entry name" value="Methylglyoxal synthase-like domain"/>
    <property type="match status" value="1"/>
</dbReference>
<dbReference type="PANTHER" id="PTHR11405">
    <property type="entry name" value="CARBAMOYLTRANSFERASE FAMILY MEMBER"/>
    <property type="match status" value="1"/>
</dbReference>
<dbReference type="SUPFAM" id="SSF48108">
    <property type="entry name" value="Carbamoyl phosphate synthetase, large subunit connection domain"/>
    <property type="match status" value="1"/>
</dbReference>
<dbReference type="GO" id="GO:0006541">
    <property type="term" value="P:glutamine metabolic process"/>
    <property type="evidence" value="ECO:0007669"/>
    <property type="project" value="TreeGrafter"/>
</dbReference>
<evidence type="ECO:0000256" key="1">
    <source>
        <dbReference type="ARBA" id="ARBA00022598"/>
    </source>
</evidence>
<dbReference type="GO" id="GO:0004070">
    <property type="term" value="F:aspartate carbamoyltransferase activity"/>
    <property type="evidence" value="ECO:0007669"/>
    <property type="project" value="TreeGrafter"/>
</dbReference>
<proteinExistence type="predicted"/>
<evidence type="ECO:0000259" key="4">
    <source>
        <dbReference type="PROSITE" id="PS51855"/>
    </source>
</evidence>
<dbReference type="SMART" id="SM01096">
    <property type="entry name" value="CPSase_L_D3"/>
    <property type="match status" value="1"/>
</dbReference>
<dbReference type="PROSITE" id="PS51855">
    <property type="entry name" value="MGS"/>
    <property type="match status" value="1"/>
</dbReference>
<dbReference type="Pfam" id="PF25596">
    <property type="entry name" value="CPSase_L_D1"/>
    <property type="match status" value="1"/>
</dbReference>
<protein>
    <recommendedName>
        <fullName evidence="4">MGS-like domain-containing protein</fullName>
    </recommendedName>
</protein>
<dbReference type="InterPro" id="IPR011607">
    <property type="entry name" value="MGS-like_dom"/>
</dbReference>
<dbReference type="GO" id="GO:0006207">
    <property type="term" value="P:'de novo' pyrimidine nucleobase biosynthetic process"/>
    <property type="evidence" value="ECO:0007669"/>
    <property type="project" value="TreeGrafter"/>
</dbReference>
<dbReference type="SUPFAM" id="SSF52440">
    <property type="entry name" value="PreATP-grasp domain"/>
    <property type="match status" value="1"/>
</dbReference>
<evidence type="ECO:0000256" key="2">
    <source>
        <dbReference type="ARBA" id="ARBA00022741"/>
    </source>
</evidence>
<evidence type="ECO:0000313" key="6">
    <source>
        <dbReference type="Proteomes" id="UP001152747"/>
    </source>
</evidence>
<evidence type="ECO:0000256" key="3">
    <source>
        <dbReference type="ARBA" id="ARBA00022840"/>
    </source>
</evidence>
<dbReference type="GO" id="GO:0005829">
    <property type="term" value="C:cytosol"/>
    <property type="evidence" value="ECO:0007669"/>
    <property type="project" value="TreeGrafter"/>
</dbReference>
<dbReference type="InterPro" id="IPR016185">
    <property type="entry name" value="PreATP-grasp_dom_sf"/>
</dbReference>
<dbReference type="Gene3D" id="1.10.1030.10">
    <property type="entry name" value="Carbamoyl-phosphate synthetase, large subunit oligomerisation domain"/>
    <property type="match status" value="1"/>
</dbReference>
<dbReference type="Pfam" id="PF02142">
    <property type="entry name" value="MGS"/>
    <property type="match status" value="1"/>
</dbReference>
<dbReference type="GO" id="GO:0019240">
    <property type="term" value="P:citrulline biosynthetic process"/>
    <property type="evidence" value="ECO:0007669"/>
    <property type="project" value="TreeGrafter"/>
</dbReference>
<dbReference type="FunFam" id="3.40.50.1380:FF:000005">
    <property type="entry name" value="CAD protein-like isoform X1"/>
    <property type="match status" value="1"/>
</dbReference>
<gene>
    <name evidence="5" type="ORF">CAMP_LOCUS11865</name>
</gene>
<keyword evidence="1" id="KW-0436">Ligase</keyword>
<dbReference type="OrthoDB" id="434at2759"/>
<dbReference type="InterPro" id="IPR036914">
    <property type="entry name" value="MGS-like_dom_sf"/>
</dbReference>
<dbReference type="AlphaFoldDB" id="A0A9P1N322"/>
<keyword evidence="3" id="KW-0067">ATP-binding</keyword>
<dbReference type="GO" id="GO:0004088">
    <property type="term" value="F:carbamoyl-phosphate synthase (glutamine-hydrolyzing) activity"/>
    <property type="evidence" value="ECO:0007669"/>
    <property type="project" value="TreeGrafter"/>
</dbReference>
<keyword evidence="2" id="KW-0547">Nucleotide-binding</keyword>
<dbReference type="CDD" id="cd01423">
    <property type="entry name" value="MGS_CPS_I_III"/>
    <property type="match status" value="1"/>
</dbReference>
<dbReference type="EMBL" id="CANHGI010000004">
    <property type="protein sequence ID" value="CAI5449228.1"/>
    <property type="molecule type" value="Genomic_DNA"/>
</dbReference>
<dbReference type="SUPFAM" id="SSF52335">
    <property type="entry name" value="Methylglyoxal synthase-like"/>
    <property type="match status" value="1"/>
</dbReference>
<keyword evidence="6" id="KW-1185">Reference proteome</keyword>
<dbReference type="SMART" id="SM00851">
    <property type="entry name" value="MGS"/>
    <property type="match status" value="1"/>
</dbReference>
<accession>A0A9P1N322</accession>
<dbReference type="PANTHER" id="PTHR11405:SF5">
    <property type="entry name" value="CAD PROTEIN"/>
    <property type="match status" value="1"/>
</dbReference>
<dbReference type="InterPro" id="IPR058047">
    <property type="entry name" value="CPSase_preATP-grasp"/>
</dbReference>
<dbReference type="GO" id="GO:0005524">
    <property type="term" value="F:ATP binding"/>
    <property type="evidence" value="ECO:0007669"/>
    <property type="project" value="UniProtKB-KW"/>
</dbReference>
<dbReference type="InterPro" id="IPR036897">
    <property type="entry name" value="CarbamoylP_synth_lsu_oligo_sf"/>
</dbReference>
<dbReference type="Proteomes" id="UP001152747">
    <property type="component" value="Unassembled WGS sequence"/>
</dbReference>